<evidence type="ECO:0000313" key="2">
    <source>
        <dbReference type="Proteomes" id="UP001488838"/>
    </source>
</evidence>
<reference evidence="1 2" key="1">
    <citation type="journal article" date="2023" name="bioRxiv">
        <title>Conserved and derived expression patterns and positive selection on dental genes reveal complex evolutionary context of ever-growing rodent molars.</title>
        <authorList>
            <person name="Calamari Z.T."/>
            <person name="Song A."/>
            <person name="Cohen E."/>
            <person name="Akter M."/>
            <person name="Roy R.D."/>
            <person name="Hallikas O."/>
            <person name="Christensen M.M."/>
            <person name="Li P."/>
            <person name="Marangoni P."/>
            <person name="Jernvall J."/>
            <person name="Klein O.D."/>
        </authorList>
    </citation>
    <scope>NUCLEOTIDE SEQUENCE [LARGE SCALE GENOMIC DNA]</scope>
    <source>
        <strain evidence="1">V071</strain>
    </source>
</reference>
<keyword evidence="2" id="KW-1185">Reference proteome</keyword>
<evidence type="ECO:0000313" key="1">
    <source>
        <dbReference type="EMBL" id="KAK7831834.1"/>
    </source>
</evidence>
<proteinExistence type="predicted"/>
<dbReference type="AlphaFoldDB" id="A0AAW0JZ28"/>
<name>A0AAW0JZ28_MYOGA</name>
<sequence>MISGETESELSEQITDYKQTRFTTFATIGNYNGHASLDAKCFKKVATDIGDHYFGILGIAIFSASIPKKLLLVAIKDDYYTATRGCTATLGSFAKVTFDVIFKIYSYLTTGLRKETKFTKSYGDFTARINTRVSIQRA</sequence>
<comment type="caution">
    <text evidence="1">The sequence shown here is derived from an EMBL/GenBank/DDBJ whole genome shotgun (WGS) entry which is preliminary data.</text>
</comment>
<dbReference type="Proteomes" id="UP001488838">
    <property type="component" value="Unassembled WGS sequence"/>
</dbReference>
<dbReference type="InterPro" id="IPR014721">
    <property type="entry name" value="Ribsml_uS5_D2-typ_fold_subgr"/>
</dbReference>
<organism evidence="1 2">
    <name type="scientific">Myodes glareolus</name>
    <name type="common">Bank vole</name>
    <name type="synonym">Clethrionomys glareolus</name>
    <dbReference type="NCBI Taxonomy" id="447135"/>
    <lineage>
        <taxon>Eukaryota</taxon>
        <taxon>Metazoa</taxon>
        <taxon>Chordata</taxon>
        <taxon>Craniata</taxon>
        <taxon>Vertebrata</taxon>
        <taxon>Euteleostomi</taxon>
        <taxon>Mammalia</taxon>
        <taxon>Eutheria</taxon>
        <taxon>Euarchontoglires</taxon>
        <taxon>Glires</taxon>
        <taxon>Rodentia</taxon>
        <taxon>Myomorpha</taxon>
        <taxon>Muroidea</taxon>
        <taxon>Cricetidae</taxon>
        <taxon>Arvicolinae</taxon>
        <taxon>Myodes</taxon>
    </lineage>
</organism>
<dbReference type="EMBL" id="JBBHLL010000012">
    <property type="protein sequence ID" value="KAK7831834.1"/>
    <property type="molecule type" value="Genomic_DNA"/>
</dbReference>
<protein>
    <submittedName>
        <fullName evidence="1">Uncharacterized protein</fullName>
    </submittedName>
</protein>
<dbReference type="Gene3D" id="3.30.230.10">
    <property type="match status" value="1"/>
</dbReference>
<gene>
    <name evidence="1" type="ORF">U0070_016464</name>
</gene>
<accession>A0AAW0JZ28</accession>